<sequence>MCQKSADPFHIDDQSRPLANPCWRVVEEGGPAVAHHLSEYATTMLHDQWNSCGSLSVIHCHQKTSRGSVKLPRITQYSDSTLLAWRKYQALTLLFAKRRTESENPHAPQLTSISEMFPRNQKVPRRSVETRTWVELGIETIEPLKMEFKGPELLDQIAK</sequence>
<dbReference type="AlphaFoldDB" id="A0A219AQL7"/>
<organism evidence="1 2">
    <name type="scientific">Pochonia chlamydosporia 170</name>
    <dbReference type="NCBI Taxonomy" id="1380566"/>
    <lineage>
        <taxon>Eukaryota</taxon>
        <taxon>Fungi</taxon>
        <taxon>Dikarya</taxon>
        <taxon>Ascomycota</taxon>
        <taxon>Pezizomycotina</taxon>
        <taxon>Sordariomycetes</taxon>
        <taxon>Hypocreomycetidae</taxon>
        <taxon>Hypocreales</taxon>
        <taxon>Clavicipitaceae</taxon>
        <taxon>Pochonia</taxon>
    </lineage>
</organism>
<comment type="caution">
    <text evidence="1">The sequence shown here is derived from an EMBL/GenBank/DDBJ whole genome shotgun (WGS) entry which is preliminary data.</text>
</comment>
<evidence type="ECO:0000313" key="1">
    <source>
        <dbReference type="EMBL" id="OWT43063.1"/>
    </source>
</evidence>
<dbReference type="GeneID" id="33936684"/>
<evidence type="ECO:0000313" key="2">
    <source>
        <dbReference type="Proteomes" id="UP000078397"/>
    </source>
</evidence>
<name>A0A219AQL7_METCM</name>
<protein>
    <submittedName>
        <fullName evidence="1">Uncharacterized protein</fullName>
    </submittedName>
</protein>
<dbReference type="Proteomes" id="UP000078397">
    <property type="component" value="Unassembled WGS sequence"/>
</dbReference>
<gene>
    <name evidence="1" type="ORF">VFPPC_17761</name>
</gene>
<dbReference type="KEGG" id="pchm:VFPPC_17761"/>
<keyword evidence="2" id="KW-1185">Reference proteome</keyword>
<dbReference type="EMBL" id="LSBJ02000003">
    <property type="protein sequence ID" value="OWT43063.1"/>
    <property type="molecule type" value="Genomic_DNA"/>
</dbReference>
<accession>A0A219AQL7</accession>
<dbReference type="RefSeq" id="XP_022285514.1">
    <property type="nucleotide sequence ID" value="XM_022429448.1"/>
</dbReference>
<reference evidence="1 2" key="1">
    <citation type="journal article" date="2016" name="PLoS Pathog.">
        <title>Biosynthesis of antibiotic leucinostatins in bio-control fungus Purpureocillium lilacinum and their inhibition on phytophthora revealed by genome mining.</title>
        <authorList>
            <person name="Wang G."/>
            <person name="Liu Z."/>
            <person name="Lin R."/>
            <person name="Li E."/>
            <person name="Mao Z."/>
            <person name="Ling J."/>
            <person name="Yang Y."/>
            <person name="Yin W.B."/>
            <person name="Xie B."/>
        </authorList>
    </citation>
    <scope>NUCLEOTIDE SEQUENCE [LARGE SCALE GENOMIC DNA]</scope>
    <source>
        <strain evidence="1">170</strain>
    </source>
</reference>
<proteinExistence type="predicted"/>